<dbReference type="PANTHER" id="PTHR15462:SF19">
    <property type="entry name" value="PEPTIDASE S1 DOMAIN-CONTAINING PROTEIN"/>
    <property type="match status" value="1"/>
</dbReference>
<evidence type="ECO:0000313" key="5">
    <source>
        <dbReference type="Proteomes" id="UP001500843"/>
    </source>
</evidence>
<evidence type="ECO:0000256" key="2">
    <source>
        <dbReference type="SAM" id="SignalP"/>
    </source>
</evidence>
<dbReference type="InterPro" id="IPR009003">
    <property type="entry name" value="Peptidase_S1_PA"/>
</dbReference>
<feature type="chain" id="PRO_5047437103" evidence="2">
    <location>
        <begin position="29"/>
        <end position="386"/>
    </location>
</feature>
<dbReference type="EMBL" id="BAABHM010000036">
    <property type="protein sequence ID" value="GAA4724397.1"/>
    <property type="molecule type" value="Genomic_DNA"/>
</dbReference>
<dbReference type="RefSeq" id="WP_253872630.1">
    <property type="nucleotide sequence ID" value="NZ_BAABHM010000036.1"/>
</dbReference>
<dbReference type="Gene3D" id="2.40.10.10">
    <property type="entry name" value="Trypsin-like serine proteases"/>
    <property type="match status" value="2"/>
</dbReference>
<accession>A0ABP8YBS4</accession>
<dbReference type="SUPFAM" id="SSF50494">
    <property type="entry name" value="Trypsin-like serine proteases"/>
    <property type="match status" value="1"/>
</dbReference>
<evidence type="ECO:0000313" key="4">
    <source>
        <dbReference type="EMBL" id="GAA4724397.1"/>
    </source>
</evidence>
<dbReference type="InterPro" id="IPR001254">
    <property type="entry name" value="Trypsin_dom"/>
</dbReference>
<dbReference type="PANTHER" id="PTHR15462">
    <property type="entry name" value="SERINE PROTEASE"/>
    <property type="match status" value="1"/>
</dbReference>
<reference evidence="5" key="1">
    <citation type="journal article" date="2019" name="Int. J. Syst. Evol. Microbiol.">
        <title>The Global Catalogue of Microorganisms (GCM) 10K type strain sequencing project: providing services to taxonomists for standard genome sequencing and annotation.</title>
        <authorList>
            <consortium name="The Broad Institute Genomics Platform"/>
            <consortium name="The Broad Institute Genome Sequencing Center for Infectious Disease"/>
            <person name="Wu L."/>
            <person name="Ma J."/>
        </authorList>
    </citation>
    <scope>NUCLEOTIDE SEQUENCE [LARGE SCALE GENOMIC DNA]</scope>
    <source>
        <strain evidence="5">JCM 17975</strain>
    </source>
</reference>
<evidence type="ECO:0000256" key="1">
    <source>
        <dbReference type="ARBA" id="ARBA00022729"/>
    </source>
</evidence>
<gene>
    <name evidence="4" type="ORF">GCM10023198_56790</name>
</gene>
<comment type="caution">
    <text evidence="4">The sequence shown here is derived from an EMBL/GenBank/DDBJ whole genome shotgun (WGS) entry which is preliminary data.</text>
</comment>
<dbReference type="InterPro" id="IPR050966">
    <property type="entry name" value="Glutamyl_endopeptidase"/>
</dbReference>
<dbReference type="Pfam" id="PF00089">
    <property type="entry name" value="Trypsin"/>
    <property type="match status" value="1"/>
</dbReference>
<feature type="signal peptide" evidence="2">
    <location>
        <begin position="1"/>
        <end position="28"/>
    </location>
</feature>
<keyword evidence="5" id="KW-1185">Reference proteome</keyword>
<organism evidence="4 5">
    <name type="scientific">Promicromonospora umidemergens</name>
    <dbReference type="NCBI Taxonomy" id="629679"/>
    <lineage>
        <taxon>Bacteria</taxon>
        <taxon>Bacillati</taxon>
        <taxon>Actinomycetota</taxon>
        <taxon>Actinomycetes</taxon>
        <taxon>Micrococcales</taxon>
        <taxon>Promicromonosporaceae</taxon>
        <taxon>Promicromonospora</taxon>
    </lineage>
</organism>
<dbReference type="Proteomes" id="UP001500843">
    <property type="component" value="Unassembled WGS sequence"/>
</dbReference>
<feature type="domain" description="Peptidase S1" evidence="3">
    <location>
        <begin position="181"/>
        <end position="369"/>
    </location>
</feature>
<dbReference type="InterPro" id="IPR018114">
    <property type="entry name" value="TRYPSIN_HIS"/>
</dbReference>
<evidence type="ECO:0000259" key="3">
    <source>
        <dbReference type="Pfam" id="PF00089"/>
    </source>
</evidence>
<keyword evidence="1 2" id="KW-0732">Signal</keyword>
<dbReference type="InterPro" id="IPR043504">
    <property type="entry name" value="Peptidase_S1_PA_chymotrypsin"/>
</dbReference>
<dbReference type="PROSITE" id="PS00134">
    <property type="entry name" value="TRYPSIN_HIS"/>
    <property type="match status" value="1"/>
</dbReference>
<sequence length="386" mass="40329">MGGTRKLRLAAMATAMTLTATVVSVPMAWGTTSGAPADVADVPDSGIASTVAPVLKGNGSTARTYSQQEVQRVEDQGGDPAVLDYWTPERMASATSLDEPGDRALVSRTARDAALDLASAATMGDATVAESAPDAEIVTRPAAAAGATPAGKSGGVQPLGVKRFPISTGKLFIGGVNGNRYCSASALNTRSKRVVITAGHCVHEGRGGNWMKNVVFVPRYNGNASRPAPYGKFQARTLHTFKAWINYGGTTRGWGRDVGLISTYTNANNKRLVRVVGGNGLVVDKSYSFTASVFGYPSNLSNGEVMRACTGKAAKTRAIPHTSKIVGCNFGKGSSGGPWLWKYNGDTRLGYTIGVTSFGPSNNKFIGSPHFDVAVRSLAIKANNAF</sequence>
<name>A0ABP8YBS4_9MICO</name>
<protein>
    <submittedName>
        <fullName evidence="4">Peptidase</fullName>
    </submittedName>
</protein>
<proteinExistence type="predicted"/>